<evidence type="ECO:0000256" key="1">
    <source>
        <dbReference type="SAM" id="MobiDB-lite"/>
    </source>
</evidence>
<dbReference type="VEuPathDB" id="FungiDB:PTTG_27963"/>
<dbReference type="STRING" id="630390.A0A180GHS2"/>
<evidence type="ECO:0000313" key="3">
    <source>
        <dbReference type="EnsemblFungi" id="PTTG_27963-t43_1-p1"/>
    </source>
</evidence>
<feature type="compositionally biased region" description="Polar residues" evidence="1">
    <location>
        <begin position="19"/>
        <end position="30"/>
    </location>
</feature>
<accession>A0A180GHS2</accession>
<dbReference type="Proteomes" id="UP000005240">
    <property type="component" value="Unassembled WGS sequence"/>
</dbReference>
<feature type="compositionally biased region" description="Pro residues" evidence="1">
    <location>
        <begin position="41"/>
        <end position="63"/>
    </location>
</feature>
<dbReference type="AlphaFoldDB" id="A0A180GHS2"/>
<protein>
    <recommendedName>
        <fullName evidence="5">Retrotransposon gag domain-containing protein</fullName>
    </recommendedName>
</protein>
<keyword evidence="4" id="KW-1185">Reference proteome</keyword>
<dbReference type="OrthoDB" id="2506702at2759"/>
<reference evidence="3 4" key="3">
    <citation type="journal article" date="2017" name="G3 (Bethesda)">
        <title>Comparative analysis highlights variable genome content of wheat rusts and divergence of the mating loci.</title>
        <authorList>
            <person name="Cuomo C.A."/>
            <person name="Bakkeren G."/>
            <person name="Khalil H.B."/>
            <person name="Panwar V."/>
            <person name="Joly D."/>
            <person name="Linning R."/>
            <person name="Sakthikumar S."/>
            <person name="Song X."/>
            <person name="Adiconis X."/>
            <person name="Fan L."/>
            <person name="Goldberg J.M."/>
            <person name="Levin J.Z."/>
            <person name="Young S."/>
            <person name="Zeng Q."/>
            <person name="Anikster Y."/>
            <person name="Bruce M."/>
            <person name="Wang M."/>
            <person name="Yin C."/>
            <person name="McCallum B."/>
            <person name="Szabo L.J."/>
            <person name="Hulbert S."/>
            <person name="Chen X."/>
            <person name="Fellers J.P."/>
        </authorList>
    </citation>
    <scope>NUCLEOTIDE SEQUENCE</scope>
    <source>
        <strain evidence="4">Isolate 1-1 / race 1 (BBBD)</strain>
        <strain evidence="3">isolate 1-1 / race 1 (BBBD)</strain>
    </source>
</reference>
<evidence type="ECO:0000313" key="4">
    <source>
        <dbReference type="Proteomes" id="UP000005240"/>
    </source>
</evidence>
<evidence type="ECO:0000313" key="2">
    <source>
        <dbReference type="EMBL" id="OAV91503.1"/>
    </source>
</evidence>
<proteinExistence type="predicted"/>
<reference evidence="2" key="2">
    <citation type="submission" date="2016-05" db="EMBL/GenBank/DDBJ databases">
        <title>Comparative analysis highlights variable genome content of wheat rusts and divergence of the mating loci.</title>
        <authorList>
            <person name="Cuomo C.A."/>
            <person name="Bakkeren G."/>
            <person name="Szabo L."/>
            <person name="Khalil H."/>
            <person name="Joly D."/>
            <person name="Goldberg J."/>
            <person name="Young S."/>
            <person name="Zeng Q."/>
            <person name="Fellers J."/>
        </authorList>
    </citation>
    <scope>NUCLEOTIDE SEQUENCE [LARGE SCALE GENOMIC DNA]</scope>
    <source>
        <strain evidence="2">1-1 BBBD Race 1</strain>
    </source>
</reference>
<dbReference type="EnsemblFungi" id="PTTG_27963-t43_1">
    <property type="protein sequence ID" value="PTTG_27963-t43_1-p1"/>
    <property type="gene ID" value="PTTG_27963"/>
</dbReference>
<gene>
    <name evidence="2" type="ORF">PTTG_27963</name>
</gene>
<reference evidence="2" key="1">
    <citation type="submission" date="2009-11" db="EMBL/GenBank/DDBJ databases">
        <authorList>
            <consortium name="The Broad Institute Genome Sequencing Platform"/>
            <person name="Ward D."/>
            <person name="Feldgarden M."/>
            <person name="Earl A."/>
            <person name="Young S.K."/>
            <person name="Zeng Q."/>
            <person name="Koehrsen M."/>
            <person name="Alvarado L."/>
            <person name="Berlin A."/>
            <person name="Bochicchio J."/>
            <person name="Borenstein D."/>
            <person name="Chapman S.B."/>
            <person name="Chen Z."/>
            <person name="Engels R."/>
            <person name="Freedman E."/>
            <person name="Gellesch M."/>
            <person name="Goldberg J."/>
            <person name="Griggs A."/>
            <person name="Gujja S."/>
            <person name="Heilman E."/>
            <person name="Heiman D."/>
            <person name="Hepburn T."/>
            <person name="Howarth C."/>
            <person name="Jen D."/>
            <person name="Larson L."/>
            <person name="Lewis B."/>
            <person name="Mehta T."/>
            <person name="Park D."/>
            <person name="Pearson M."/>
            <person name="Roberts A."/>
            <person name="Saif S."/>
            <person name="Shea T."/>
            <person name="Shenoy N."/>
            <person name="Sisk P."/>
            <person name="Stolte C."/>
            <person name="Sykes S."/>
            <person name="Thomson T."/>
            <person name="Walk T."/>
            <person name="White J."/>
            <person name="Yandava C."/>
            <person name="Izard J."/>
            <person name="Baranova O.V."/>
            <person name="Blanton J.M."/>
            <person name="Tanner A.C."/>
            <person name="Dewhirst F.E."/>
            <person name="Haas B."/>
            <person name="Nusbaum C."/>
            <person name="Birren B."/>
        </authorList>
    </citation>
    <scope>NUCLEOTIDE SEQUENCE [LARGE SCALE GENOMIC DNA]</scope>
    <source>
        <strain evidence="2">1-1 BBBD Race 1</strain>
    </source>
</reference>
<organism evidence="2">
    <name type="scientific">Puccinia triticina (isolate 1-1 / race 1 (BBBD))</name>
    <name type="common">Brown leaf rust fungus</name>
    <dbReference type="NCBI Taxonomy" id="630390"/>
    <lineage>
        <taxon>Eukaryota</taxon>
        <taxon>Fungi</taxon>
        <taxon>Dikarya</taxon>
        <taxon>Basidiomycota</taxon>
        <taxon>Pucciniomycotina</taxon>
        <taxon>Pucciniomycetes</taxon>
        <taxon>Pucciniales</taxon>
        <taxon>Pucciniaceae</taxon>
        <taxon>Puccinia</taxon>
    </lineage>
</organism>
<feature type="region of interest" description="Disordered" evidence="1">
    <location>
        <begin position="1"/>
        <end position="72"/>
    </location>
</feature>
<sequence>MSDNSSPLEYAPNRMTLPRGNSSAQFTQPPNVLPTPGDHATPPPYNSLPSPGPAPPNFVPRPIPFTEDTIEQNPHPVPNPHFTTPLIPIVPPSSNDHNVADLLAGLQVNEGLDHNHTILSHAQSIANLQIESRHVTRLRASVLREFREVREVTDAANLAMNARLVRLEEPVVAPPPPPAPAVQHIPEPPFFSHIYFSGDVSETYRFVSLVRDTFARLPNHFANERQRVLWISSYFRAALGRIGDSCPSYTWWRSLLARNAHVQRLDVRRASALSDYVIDELLTSEFFLNTIEDTFSNHTEVEDARRQLLALRQGSRPIGDFNIHFRTLLYGVNLSDASQMEIYEAAINPRILDLAAIRGGWNELTSLEAKMQLAVKLSVDVPCVALISQRRLAPPSVPRLEPRVATTPVKPLPPAVPMDLDAMEAAEGFSFANFRAECRKRHICIRCGENYDEEHEAIHGCPLPDDQWLKCPDILQLWRDMGGTL</sequence>
<evidence type="ECO:0008006" key="5">
    <source>
        <dbReference type="Google" id="ProtNLM"/>
    </source>
</evidence>
<dbReference type="EMBL" id="ADAS02000080">
    <property type="protein sequence ID" value="OAV91503.1"/>
    <property type="molecule type" value="Genomic_DNA"/>
</dbReference>
<reference evidence="3" key="4">
    <citation type="submission" date="2025-05" db="UniProtKB">
        <authorList>
            <consortium name="EnsemblFungi"/>
        </authorList>
    </citation>
    <scope>IDENTIFICATION</scope>
    <source>
        <strain evidence="3">isolate 1-1 / race 1 (BBBD)</strain>
    </source>
</reference>
<name>A0A180GHS2_PUCT1</name>